<proteinExistence type="predicted"/>
<gene>
    <name evidence="1" type="ORF">SK128_000656</name>
</gene>
<comment type="caution">
    <text evidence="1">The sequence shown here is derived from an EMBL/GenBank/DDBJ whole genome shotgun (WGS) entry which is preliminary data.</text>
</comment>
<evidence type="ECO:0000313" key="2">
    <source>
        <dbReference type="Proteomes" id="UP001381693"/>
    </source>
</evidence>
<reference evidence="1 2" key="1">
    <citation type="submission" date="2023-11" db="EMBL/GenBank/DDBJ databases">
        <title>Halocaridina rubra genome assembly.</title>
        <authorList>
            <person name="Smith C."/>
        </authorList>
    </citation>
    <scope>NUCLEOTIDE SEQUENCE [LARGE SCALE GENOMIC DNA]</scope>
    <source>
        <strain evidence="1">EP-1</strain>
        <tissue evidence="1">Whole</tissue>
    </source>
</reference>
<feature type="non-terminal residue" evidence="1">
    <location>
        <position position="54"/>
    </location>
</feature>
<keyword evidence="2" id="KW-1185">Reference proteome</keyword>
<sequence>MPITKLLNFEWSTPGVSNLRHTCHTWRAKQFPIALSCITRQFSKYNKVFVGSKH</sequence>
<evidence type="ECO:0000313" key="1">
    <source>
        <dbReference type="EMBL" id="KAK7067971.1"/>
    </source>
</evidence>
<organism evidence="1 2">
    <name type="scientific">Halocaridina rubra</name>
    <name type="common">Hawaiian red shrimp</name>
    <dbReference type="NCBI Taxonomy" id="373956"/>
    <lineage>
        <taxon>Eukaryota</taxon>
        <taxon>Metazoa</taxon>
        <taxon>Ecdysozoa</taxon>
        <taxon>Arthropoda</taxon>
        <taxon>Crustacea</taxon>
        <taxon>Multicrustacea</taxon>
        <taxon>Malacostraca</taxon>
        <taxon>Eumalacostraca</taxon>
        <taxon>Eucarida</taxon>
        <taxon>Decapoda</taxon>
        <taxon>Pleocyemata</taxon>
        <taxon>Caridea</taxon>
        <taxon>Atyoidea</taxon>
        <taxon>Atyidae</taxon>
        <taxon>Halocaridina</taxon>
    </lineage>
</organism>
<dbReference type="Proteomes" id="UP001381693">
    <property type="component" value="Unassembled WGS sequence"/>
</dbReference>
<dbReference type="EMBL" id="JAXCGZ010017535">
    <property type="protein sequence ID" value="KAK7067971.1"/>
    <property type="molecule type" value="Genomic_DNA"/>
</dbReference>
<dbReference type="AlphaFoldDB" id="A0AAN8ZTG9"/>
<protein>
    <submittedName>
        <fullName evidence="1">Uncharacterized protein</fullName>
    </submittedName>
</protein>
<accession>A0AAN8ZTG9</accession>
<name>A0AAN8ZTG9_HALRR</name>